<organism evidence="5 6">
    <name type="scientific">Aurantiacibacter gilvus</name>
    <dbReference type="NCBI Taxonomy" id="3139141"/>
    <lineage>
        <taxon>Bacteria</taxon>
        <taxon>Pseudomonadati</taxon>
        <taxon>Pseudomonadota</taxon>
        <taxon>Alphaproteobacteria</taxon>
        <taxon>Sphingomonadales</taxon>
        <taxon>Erythrobacteraceae</taxon>
        <taxon>Aurantiacibacter</taxon>
    </lineage>
</organism>
<name>A0ABU9IG14_9SPHN</name>
<dbReference type="InterPro" id="IPR008920">
    <property type="entry name" value="TF_FadR/GntR_C"/>
</dbReference>
<dbReference type="Proteomes" id="UP001497045">
    <property type="component" value="Unassembled WGS sequence"/>
</dbReference>
<comment type="caution">
    <text evidence="5">The sequence shown here is derived from an EMBL/GenBank/DDBJ whole genome shotgun (WGS) entry which is preliminary data.</text>
</comment>
<dbReference type="SUPFAM" id="SSF46785">
    <property type="entry name" value="Winged helix' DNA-binding domain"/>
    <property type="match status" value="1"/>
</dbReference>
<dbReference type="InterPro" id="IPR036390">
    <property type="entry name" value="WH_DNA-bd_sf"/>
</dbReference>
<dbReference type="Gene3D" id="1.20.120.530">
    <property type="entry name" value="GntR ligand-binding domain-like"/>
    <property type="match status" value="1"/>
</dbReference>
<reference evidence="5 6" key="1">
    <citation type="submission" date="2024-04" db="EMBL/GenBank/DDBJ databases">
        <title>Aurantiacibacter sp. DGU6 16S ribosomal RNA gene Genome sequencing and assembly.</title>
        <authorList>
            <person name="Park S."/>
        </authorList>
    </citation>
    <scope>NUCLEOTIDE SEQUENCE [LARGE SCALE GENOMIC DNA]</scope>
    <source>
        <strain evidence="5 6">DGU6</strain>
    </source>
</reference>
<dbReference type="Pfam" id="PF00392">
    <property type="entry name" value="GntR"/>
    <property type="match status" value="1"/>
</dbReference>
<dbReference type="InterPro" id="IPR000524">
    <property type="entry name" value="Tscrpt_reg_HTH_GntR"/>
</dbReference>
<keyword evidence="3" id="KW-0804">Transcription</keyword>
<dbReference type="PANTHER" id="PTHR43537">
    <property type="entry name" value="TRANSCRIPTIONAL REGULATOR, GNTR FAMILY"/>
    <property type="match status" value="1"/>
</dbReference>
<dbReference type="SUPFAM" id="SSF48008">
    <property type="entry name" value="GntR ligand-binding domain-like"/>
    <property type="match status" value="1"/>
</dbReference>
<sequence length="226" mass="25655">MEDAVEALARKGPSSAEIADWIRAQIRSNRFVPGQRLVEVDIIRQTGGSRFKVREAYQRLAADGLVEIEEFRGAKVRGASMDEVRQLYRARAALEGLCAADFTERASQADREHLQEIAAAMEECVENERPEEFGRLNAEWHQLLMRGAGNLVIEQVVKRLNTPVHHLLFGTFYRGERLREAARDHRAILAAIMANDPAEAERAMREHVENGLSFLRELDEAVHFHT</sequence>
<protein>
    <submittedName>
        <fullName evidence="5">GntR family transcriptional regulator</fullName>
    </submittedName>
</protein>
<keyword evidence="2" id="KW-0238">DNA-binding</keyword>
<evidence type="ECO:0000256" key="2">
    <source>
        <dbReference type="ARBA" id="ARBA00023125"/>
    </source>
</evidence>
<dbReference type="PANTHER" id="PTHR43537:SF49">
    <property type="entry name" value="TRANSCRIPTIONAL REGULATORY PROTEIN"/>
    <property type="match status" value="1"/>
</dbReference>
<evidence type="ECO:0000256" key="3">
    <source>
        <dbReference type="ARBA" id="ARBA00023163"/>
    </source>
</evidence>
<dbReference type="SMART" id="SM00345">
    <property type="entry name" value="HTH_GNTR"/>
    <property type="match status" value="1"/>
</dbReference>
<dbReference type="PROSITE" id="PS50949">
    <property type="entry name" value="HTH_GNTR"/>
    <property type="match status" value="1"/>
</dbReference>
<accession>A0ABU9IG14</accession>
<evidence type="ECO:0000313" key="6">
    <source>
        <dbReference type="Proteomes" id="UP001497045"/>
    </source>
</evidence>
<keyword evidence="1" id="KW-0805">Transcription regulation</keyword>
<evidence type="ECO:0000259" key="4">
    <source>
        <dbReference type="PROSITE" id="PS50949"/>
    </source>
</evidence>
<dbReference type="SMART" id="SM00895">
    <property type="entry name" value="FCD"/>
    <property type="match status" value="1"/>
</dbReference>
<dbReference type="Pfam" id="PF07729">
    <property type="entry name" value="FCD"/>
    <property type="match status" value="1"/>
</dbReference>
<dbReference type="RefSeq" id="WP_341673889.1">
    <property type="nucleotide sequence ID" value="NZ_JBBYHV010000002.1"/>
</dbReference>
<proteinExistence type="predicted"/>
<dbReference type="EMBL" id="JBBYHV010000002">
    <property type="protein sequence ID" value="MEL1251331.1"/>
    <property type="molecule type" value="Genomic_DNA"/>
</dbReference>
<feature type="domain" description="HTH gntR-type" evidence="4">
    <location>
        <begin position="12"/>
        <end position="79"/>
    </location>
</feature>
<keyword evidence="6" id="KW-1185">Reference proteome</keyword>
<gene>
    <name evidence="5" type="ORF">AAEO60_11670</name>
</gene>
<dbReference type="Gene3D" id="1.10.10.10">
    <property type="entry name" value="Winged helix-like DNA-binding domain superfamily/Winged helix DNA-binding domain"/>
    <property type="match status" value="1"/>
</dbReference>
<dbReference type="InterPro" id="IPR011711">
    <property type="entry name" value="GntR_C"/>
</dbReference>
<evidence type="ECO:0000256" key="1">
    <source>
        <dbReference type="ARBA" id="ARBA00023015"/>
    </source>
</evidence>
<dbReference type="InterPro" id="IPR036388">
    <property type="entry name" value="WH-like_DNA-bd_sf"/>
</dbReference>
<dbReference type="CDD" id="cd07377">
    <property type="entry name" value="WHTH_GntR"/>
    <property type="match status" value="1"/>
</dbReference>
<evidence type="ECO:0000313" key="5">
    <source>
        <dbReference type="EMBL" id="MEL1251331.1"/>
    </source>
</evidence>